<sequence>MQRPTVLQHAGKSLDVARAITAGEAGNRHRNSARLFRQVITLDSPRDKVDLLFAGGIDHEIDEASLYLRPFVAHFVRQPVRIFIEGLVQDTDNQQSAFATRRGFGELLQDENVRAVLGCAFQEFAHLVDEQEQPAMRPRRLGRRFSQRGNKIAFSPTAARPS</sequence>
<evidence type="ECO:0000313" key="1">
    <source>
        <dbReference type="EMBL" id="EIM72216.1"/>
    </source>
</evidence>
<protein>
    <submittedName>
        <fullName evidence="1">Uncharacterized protein</fullName>
    </submittedName>
</protein>
<gene>
    <name evidence="1" type="ORF">A33O_20590</name>
</gene>
<name>I5BRL4_9HYPH</name>
<dbReference type="AlphaFoldDB" id="I5BRL4"/>
<comment type="caution">
    <text evidence="1">The sequence shown here is derived from an EMBL/GenBank/DDBJ whole genome shotgun (WGS) entry which is preliminary data.</text>
</comment>
<accession>I5BRL4</accession>
<evidence type="ECO:0000313" key="2">
    <source>
        <dbReference type="Proteomes" id="UP000004622"/>
    </source>
</evidence>
<dbReference type="EMBL" id="AJXZ01000057">
    <property type="protein sequence ID" value="EIM72216.1"/>
    <property type="molecule type" value="Genomic_DNA"/>
</dbReference>
<organism evidence="1 2">
    <name type="scientific">Nitratireductor aquibiodomus RA22</name>
    <dbReference type="NCBI Taxonomy" id="1189611"/>
    <lineage>
        <taxon>Bacteria</taxon>
        <taxon>Pseudomonadati</taxon>
        <taxon>Pseudomonadota</taxon>
        <taxon>Alphaproteobacteria</taxon>
        <taxon>Hyphomicrobiales</taxon>
        <taxon>Phyllobacteriaceae</taxon>
        <taxon>Nitratireductor</taxon>
    </lineage>
</organism>
<proteinExistence type="predicted"/>
<reference evidence="1 2" key="1">
    <citation type="journal article" date="2012" name="J. Bacteriol.">
        <title>Genome Sequence of Nitratireductor aquibiodomus Strain RA22.</title>
        <authorList>
            <person name="Singh A."/>
            <person name="Jangir P.K."/>
            <person name="Kumari C."/>
            <person name="Sharma R."/>
        </authorList>
    </citation>
    <scope>NUCLEOTIDE SEQUENCE [LARGE SCALE GENOMIC DNA]</scope>
    <source>
        <strain evidence="1 2">RA22</strain>
    </source>
</reference>
<dbReference type="Proteomes" id="UP000004622">
    <property type="component" value="Unassembled WGS sequence"/>
</dbReference>